<dbReference type="Proteomes" id="UP000658305">
    <property type="component" value="Unassembled WGS sequence"/>
</dbReference>
<evidence type="ECO:0008006" key="3">
    <source>
        <dbReference type="Google" id="ProtNLM"/>
    </source>
</evidence>
<comment type="caution">
    <text evidence="1">The sequence shown here is derived from an EMBL/GenBank/DDBJ whole genome shotgun (WGS) entry which is preliminary data.</text>
</comment>
<dbReference type="RefSeq" id="WP_189382877.1">
    <property type="nucleotide sequence ID" value="NZ_BMYI01000038.1"/>
</dbReference>
<name>A0ABQ3FTK3_9RHOB</name>
<dbReference type="EMBL" id="BMYI01000038">
    <property type="protein sequence ID" value="GHC40941.1"/>
    <property type="molecule type" value="Genomic_DNA"/>
</dbReference>
<reference evidence="2" key="1">
    <citation type="journal article" date="2019" name="Int. J. Syst. Evol. Microbiol.">
        <title>The Global Catalogue of Microorganisms (GCM) 10K type strain sequencing project: providing services to taxonomists for standard genome sequencing and annotation.</title>
        <authorList>
            <consortium name="The Broad Institute Genomics Platform"/>
            <consortium name="The Broad Institute Genome Sequencing Center for Infectious Disease"/>
            <person name="Wu L."/>
            <person name="Ma J."/>
        </authorList>
    </citation>
    <scope>NUCLEOTIDE SEQUENCE [LARGE SCALE GENOMIC DNA]</scope>
    <source>
        <strain evidence="2">KCTC 23298</strain>
    </source>
</reference>
<evidence type="ECO:0000313" key="1">
    <source>
        <dbReference type="EMBL" id="GHC40941.1"/>
    </source>
</evidence>
<gene>
    <name evidence="1" type="ORF">GCM10007291_48520</name>
</gene>
<proteinExistence type="predicted"/>
<protein>
    <recommendedName>
        <fullName evidence="3">DUF4158 domain-containing protein</fullName>
    </recommendedName>
</protein>
<sequence>MNIKRSTDASRDLDIALTESGLQNADVKLYGAFASKINRVEVTSSIGADPARIFTLSLQVFALRLFLKIAVKNKIPYGTFRRYAARGDIAGILGTSEIEPTFPKWPAA</sequence>
<keyword evidence="2" id="KW-1185">Reference proteome</keyword>
<evidence type="ECO:0000313" key="2">
    <source>
        <dbReference type="Proteomes" id="UP000658305"/>
    </source>
</evidence>
<organism evidence="1 2">
    <name type="scientific">Gemmobacter nanjingensis</name>
    <dbReference type="NCBI Taxonomy" id="488454"/>
    <lineage>
        <taxon>Bacteria</taxon>
        <taxon>Pseudomonadati</taxon>
        <taxon>Pseudomonadota</taxon>
        <taxon>Alphaproteobacteria</taxon>
        <taxon>Rhodobacterales</taxon>
        <taxon>Paracoccaceae</taxon>
        <taxon>Gemmobacter</taxon>
    </lineage>
</organism>
<accession>A0ABQ3FTK3</accession>